<protein>
    <submittedName>
        <fullName evidence="5">Oxidoreductase swnN</fullName>
    </submittedName>
</protein>
<dbReference type="Proteomes" id="UP001055172">
    <property type="component" value="Unassembled WGS sequence"/>
</dbReference>
<dbReference type="InterPro" id="IPR008030">
    <property type="entry name" value="NmrA-like"/>
</dbReference>
<name>A0AA37LVT9_9PEZI</name>
<reference evidence="5 6" key="1">
    <citation type="submission" date="2021-07" db="EMBL/GenBank/DDBJ databases">
        <title>Genome data of Colletotrichum spaethianum.</title>
        <authorList>
            <person name="Utami Y.D."/>
            <person name="Hiruma K."/>
        </authorList>
    </citation>
    <scope>NUCLEOTIDE SEQUENCE [LARGE SCALE GENOMIC DNA]</scope>
    <source>
        <strain evidence="5 6">MAFF 242679</strain>
    </source>
</reference>
<evidence type="ECO:0000259" key="4">
    <source>
        <dbReference type="Pfam" id="PF05368"/>
    </source>
</evidence>
<dbReference type="InterPro" id="IPR036291">
    <property type="entry name" value="NAD(P)-bd_dom_sf"/>
</dbReference>
<organism evidence="5 6">
    <name type="scientific">Colletotrichum liriopes</name>
    <dbReference type="NCBI Taxonomy" id="708192"/>
    <lineage>
        <taxon>Eukaryota</taxon>
        <taxon>Fungi</taxon>
        <taxon>Dikarya</taxon>
        <taxon>Ascomycota</taxon>
        <taxon>Pezizomycotina</taxon>
        <taxon>Sordariomycetes</taxon>
        <taxon>Hypocreomycetidae</taxon>
        <taxon>Glomerellales</taxon>
        <taxon>Glomerellaceae</taxon>
        <taxon>Colletotrichum</taxon>
        <taxon>Colletotrichum spaethianum species complex</taxon>
    </lineage>
</organism>
<dbReference type="PANTHER" id="PTHR47706:SF4">
    <property type="entry name" value="NMRA-LIKE DOMAIN-CONTAINING PROTEIN"/>
    <property type="match status" value="1"/>
</dbReference>
<accession>A0AA37LVT9</accession>
<keyword evidence="2" id="KW-0521">NADP</keyword>
<dbReference type="PANTHER" id="PTHR47706">
    <property type="entry name" value="NMRA-LIKE FAMILY PROTEIN"/>
    <property type="match status" value="1"/>
</dbReference>
<comment type="caution">
    <text evidence="5">The sequence shown here is derived from an EMBL/GenBank/DDBJ whole genome shotgun (WGS) entry which is preliminary data.</text>
</comment>
<sequence length="326" mass="35761">MSQVVAVAGGTGDLGRTIVEAIIADGKFSVIALARKRKFGVGLANWSVQADEVKEKQIGARIQPVNYASVDDITKVLEENNVHTVISALNIRESVEPELNLIAAADRAESTKRYVPSVWGPKFSREVAETSPLTKGKVVVTDALEKTSLKHSTWYIGFFADYYVSPPLKTHVKLLPIVIDVVNNAAGIPGSGNVPVTCTYTIDLAKFVAASLSLPEWQKETYLISDKLTWNQIVQLIESAKGVKFNVTYDSVETLEAGKITELPGHVAAYPFWPKEQLQGLFAKFGLMFEGGVFDIQAEPSVAQDFPDIKLRSLKELLEEAWKPKV</sequence>
<dbReference type="Pfam" id="PF05368">
    <property type="entry name" value="NmrA"/>
    <property type="match status" value="1"/>
</dbReference>
<evidence type="ECO:0000256" key="1">
    <source>
        <dbReference type="ARBA" id="ARBA00005725"/>
    </source>
</evidence>
<gene>
    <name evidence="5" type="ORF">ColLi_08919</name>
</gene>
<comment type="similarity">
    <text evidence="1">Belongs to the NmrA-type oxidoreductase family. Isoflavone reductase subfamily.</text>
</comment>
<dbReference type="AlphaFoldDB" id="A0AA37LVT9"/>
<dbReference type="Gene3D" id="3.90.25.10">
    <property type="entry name" value="UDP-galactose 4-epimerase, domain 1"/>
    <property type="match status" value="1"/>
</dbReference>
<proteinExistence type="inferred from homology"/>
<evidence type="ECO:0000256" key="2">
    <source>
        <dbReference type="ARBA" id="ARBA00022857"/>
    </source>
</evidence>
<dbReference type="Gene3D" id="3.40.50.720">
    <property type="entry name" value="NAD(P)-binding Rossmann-like Domain"/>
    <property type="match status" value="1"/>
</dbReference>
<dbReference type="GO" id="GO:0016491">
    <property type="term" value="F:oxidoreductase activity"/>
    <property type="evidence" value="ECO:0007669"/>
    <property type="project" value="UniProtKB-KW"/>
</dbReference>
<dbReference type="InterPro" id="IPR051609">
    <property type="entry name" value="NmrA/Isoflavone_reductase-like"/>
</dbReference>
<feature type="domain" description="NmrA-like" evidence="4">
    <location>
        <begin position="2"/>
        <end position="287"/>
    </location>
</feature>
<evidence type="ECO:0000313" key="6">
    <source>
        <dbReference type="Proteomes" id="UP001055172"/>
    </source>
</evidence>
<dbReference type="SUPFAM" id="SSF51735">
    <property type="entry name" value="NAD(P)-binding Rossmann-fold domains"/>
    <property type="match status" value="1"/>
</dbReference>
<evidence type="ECO:0000313" key="5">
    <source>
        <dbReference type="EMBL" id="GJC86081.1"/>
    </source>
</evidence>
<keyword evidence="3" id="KW-0560">Oxidoreductase</keyword>
<dbReference type="EMBL" id="BPPX01000020">
    <property type="protein sequence ID" value="GJC86081.1"/>
    <property type="molecule type" value="Genomic_DNA"/>
</dbReference>
<evidence type="ECO:0000256" key="3">
    <source>
        <dbReference type="ARBA" id="ARBA00023002"/>
    </source>
</evidence>
<keyword evidence="6" id="KW-1185">Reference proteome</keyword>